<dbReference type="Pfam" id="PF13649">
    <property type="entry name" value="Methyltransf_25"/>
    <property type="match status" value="1"/>
</dbReference>
<evidence type="ECO:0000259" key="1">
    <source>
        <dbReference type="Pfam" id="PF13649"/>
    </source>
</evidence>
<dbReference type="PANTHER" id="PTHR42912">
    <property type="entry name" value="METHYLTRANSFERASE"/>
    <property type="match status" value="1"/>
</dbReference>
<name>A0A1I6D4I6_9FIRM</name>
<dbReference type="PANTHER" id="PTHR42912:SF80">
    <property type="entry name" value="METHYLTRANSFERASE DOMAIN-CONTAINING PROTEIN"/>
    <property type="match status" value="1"/>
</dbReference>
<dbReference type="EMBL" id="FOYM01000005">
    <property type="protein sequence ID" value="SFR00301.1"/>
    <property type="molecule type" value="Genomic_DNA"/>
</dbReference>
<dbReference type="AlphaFoldDB" id="A0A1I6D4I6"/>
<dbReference type="RefSeq" id="WP_092482245.1">
    <property type="nucleotide sequence ID" value="NZ_FOYM01000005.1"/>
</dbReference>
<keyword evidence="2" id="KW-0489">Methyltransferase</keyword>
<dbReference type="STRING" id="39060.SAMN05660706_10569"/>
<dbReference type="GO" id="GO:0008168">
    <property type="term" value="F:methyltransferase activity"/>
    <property type="evidence" value="ECO:0007669"/>
    <property type="project" value="UniProtKB-KW"/>
</dbReference>
<sequence>MQGYDLNKLAASFDRVAKYFDIVYPLFIGPYRRAVDYVLRQLPDHRATPRVLDIGTGTGTLAGAFAAKGAEVTGVDISAGMLEKARRKYGSRVTFIKTPAHALDGFADNSFEVVAAAFVLHEMPPAYRVKILREMKRLAGSVVMAVDYIPNLNPVISLVERVEKSYYRDFLKNVGQQLVGEFSDYKLIRLTHFMGLYLCDPRA</sequence>
<keyword evidence="2" id="KW-0808">Transferase</keyword>
<dbReference type="OrthoDB" id="9791837at2"/>
<dbReference type="InterPro" id="IPR050508">
    <property type="entry name" value="Methyltransf_Superfamily"/>
</dbReference>
<dbReference type="Gene3D" id="3.40.50.150">
    <property type="entry name" value="Vaccinia Virus protein VP39"/>
    <property type="match status" value="1"/>
</dbReference>
<keyword evidence="3" id="KW-1185">Reference proteome</keyword>
<gene>
    <name evidence="2" type="ORF">SAMN05660706_10569</name>
</gene>
<evidence type="ECO:0000313" key="3">
    <source>
        <dbReference type="Proteomes" id="UP000199584"/>
    </source>
</evidence>
<dbReference type="GO" id="GO:0032259">
    <property type="term" value="P:methylation"/>
    <property type="evidence" value="ECO:0007669"/>
    <property type="project" value="UniProtKB-KW"/>
</dbReference>
<dbReference type="InterPro" id="IPR041698">
    <property type="entry name" value="Methyltransf_25"/>
</dbReference>
<evidence type="ECO:0000313" key="2">
    <source>
        <dbReference type="EMBL" id="SFR00301.1"/>
    </source>
</evidence>
<dbReference type="SUPFAM" id="SSF53335">
    <property type="entry name" value="S-adenosyl-L-methionine-dependent methyltransferases"/>
    <property type="match status" value="1"/>
</dbReference>
<reference evidence="3" key="1">
    <citation type="submission" date="2016-10" db="EMBL/GenBank/DDBJ databases">
        <authorList>
            <person name="Varghese N."/>
            <person name="Submissions S."/>
        </authorList>
    </citation>
    <scope>NUCLEOTIDE SEQUENCE [LARGE SCALE GENOMIC DNA]</scope>
    <source>
        <strain evidence="3">DSM 3669</strain>
    </source>
</reference>
<organism evidence="2 3">
    <name type="scientific">Desulfoscipio geothermicus DSM 3669</name>
    <dbReference type="NCBI Taxonomy" id="1121426"/>
    <lineage>
        <taxon>Bacteria</taxon>
        <taxon>Bacillati</taxon>
        <taxon>Bacillota</taxon>
        <taxon>Clostridia</taxon>
        <taxon>Eubacteriales</taxon>
        <taxon>Desulfallaceae</taxon>
        <taxon>Desulfoscipio</taxon>
    </lineage>
</organism>
<protein>
    <submittedName>
        <fullName evidence="2">Methyltransferase domain-containing protein</fullName>
    </submittedName>
</protein>
<dbReference type="CDD" id="cd02440">
    <property type="entry name" value="AdoMet_MTases"/>
    <property type="match status" value="1"/>
</dbReference>
<dbReference type="Proteomes" id="UP000199584">
    <property type="component" value="Unassembled WGS sequence"/>
</dbReference>
<proteinExistence type="predicted"/>
<accession>A0A1I6D4I6</accession>
<dbReference type="InterPro" id="IPR029063">
    <property type="entry name" value="SAM-dependent_MTases_sf"/>
</dbReference>
<feature type="domain" description="Methyltransferase" evidence="1">
    <location>
        <begin position="51"/>
        <end position="138"/>
    </location>
</feature>